<comment type="similarity">
    <text evidence="1">Belongs to the AHA1 family.</text>
</comment>
<keyword evidence="4" id="KW-1185">Reference proteome</keyword>
<evidence type="ECO:0000313" key="3">
    <source>
        <dbReference type="EMBL" id="MBB2977181.1"/>
    </source>
</evidence>
<gene>
    <name evidence="3" type="ORF">FHX49_002778</name>
</gene>
<dbReference type="RefSeq" id="WP_165140665.1">
    <property type="nucleotide sequence ID" value="NZ_CP049255.1"/>
</dbReference>
<dbReference type="Gene3D" id="3.30.530.20">
    <property type="match status" value="2"/>
</dbReference>
<feature type="domain" description="Activator of Hsp90 ATPase homologue 1/2-like C-terminal" evidence="2">
    <location>
        <begin position="23"/>
        <end position="159"/>
    </location>
</feature>
<comment type="caution">
    <text evidence="3">The sequence shown here is derived from an EMBL/GenBank/DDBJ whole genome shotgun (WGS) entry which is preliminary data.</text>
</comment>
<feature type="domain" description="Activator of Hsp90 ATPase homologue 1/2-like C-terminal" evidence="2">
    <location>
        <begin position="190"/>
        <end position="322"/>
    </location>
</feature>
<sequence>MPVTDITTDRENLTMTLTADVEATSARLWDVFTQPRQLERVWGPPGWPATFVSFDFAVGGRARYHMTGPNGEIARGGWEFISIDEARGFEVLDEFVGDDGEALADTPSMRLTFDFEDTDAGARFTTTSYFPSVEALEQILAMGAAEGMTLAMGQLDTVVKSLREFGQGKGTETELLNDNQVRITRLIDGPRELVWRAHTEPDLMQKWLLGPEGWAMTVCEIDPRTGGKYRYAWEPLAVGEGEAFGFDGEILLSEPVRRMVTTEHMTGTDYPSTTNDMLLIEEDGATLITLLISYSSKEARDAVLATGMTSGMEDSYARLERITAA</sequence>
<name>A0A7W4V5F5_9MICO</name>
<dbReference type="SUPFAM" id="SSF55961">
    <property type="entry name" value="Bet v1-like"/>
    <property type="match status" value="2"/>
</dbReference>
<dbReference type="InterPro" id="IPR013538">
    <property type="entry name" value="ASHA1/2-like_C"/>
</dbReference>
<dbReference type="EMBL" id="JACHWQ010000013">
    <property type="protein sequence ID" value="MBB2977181.1"/>
    <property type="molecule type" value="Genomic_DNA"/>
</dbReference>
<dbReference type="InterPro" id="IPR023393">
    <property type="entry name" value="START-like_dom_sf"/>
</dbReference>
<evidence type="ECO:0000256" key="1">
    <source>
        <dbReference type="ARBA" id="ARBA00006817"/>
    </source>
</evidence>
<dbReference type="CDD" id="cd07814">
    <property type="entry name" value="SRPBCC_CalC_Aha1-like"/>
    <property type="match status" value="1"/>
</dbReference>
<accession>A0A7W4V5F5</accession>
<reference evidence="3 4" key="1">
    <citation type="submission" date="2020-08" db="EMBL/GenBank/DDBJ databases">
        <title>Sequencing the genomes of 1000 actinobacteria strains.</title>
        <authorList>
            <person name="Klenk H.-P."/>
        </authorList>
    </citation>
    <scope>NUCLEOTIDE SEQUENCE [LARGE SCALE GENOMIC DNA]</scope>
    <source>
        <strain evidence="3 4">DSM 27099</strain>
    </source>
</reference>
<evidence type="ECO:0000259" key="2">
    <source>
        <dbReference type="Pfam" id="PF08327"/>
    </source>
</evidence>
<organism evidence="3 4">
    <name type="scientific">Microbacterium endophyticum</name>
    <dbReference type="NCBI Taxonomy" id="1526412"/>
    <lineage>
        <taxon>Bacteria</taxon>
        <taxon>Bacillati</taxon>
        <taxon>Actinomycetota</taxon>
        <taxon>Actinomycetes</taxon>
        <taxon>Micrococcales</taxon>
        <taxon>Microbacteriaceae</taxon>
        <taxon>Microbacterium</taxon>
    </lineage>
</organism>
<proteinExistence type="inferred from homology"/>
<dbReference type="AlphaFoldDB" id="A0A7W4V5F5"/>
<evidence type="ECO:0000313" key="4">
    <source>
        <dbReference type="Proteomes" id="UP000529310"/>
    </source>
</evidence>
<protein>
    <submittedName>
        <fullName evidence="3">Uncharacterized protein YndB with AHSA1/START domain</fullName>
    </submittedName>
</protein>
<dbReference type="Pfam" id="PF08327">
    <property type="entry name" value="AHSA1"/>
    <property type="match status" value="2"/>
</dbReference>
<dbReference type="Proteomes" id="UP000529310">
    <property type="component" value="Unassembled WGS sequence"/>
</dbReference>